<evidence type="ECO:0000313" key="3">
    <source>
        <dbReference type="EMBL" id="KAF2291283.1"/>
    </source>
</evidence>
<dbReference type="Proteomes" id="UP000467840">
    <property type="component" value="Chromosome 2"/>
</dbReference>
<comment type="caution">
    <text evidence="3">The sequence shown here is derived from an EMBL/GenBank/DDBJ whole genome shotgun (WGS) entry which is preliminary data.</text>
</comment>
<name>A0A6A6KTB1_HEVBR</name>
<feature type="compositionally biased region" description="Basic and acidic residues" evidence="2">
    <location>
        <begin position="30"/>
        <end position="44"/>
    </location>
</feature>
<evidence type="ECO:0000256" key="2">
    <source>
        <dbReference type="SAM" id="MobiDB-lite"/>
    </source>
</evidence>
<organism evidence="3 4">
    <name type="scientific">Hevea brasiliensis</name>
    <name type="common">Para rubber tree</name>
    <name type="synonym">Siphonia brasiliensis</name>
    <dbReference type="NCBI Taxonomy" id="3981"/>
    <lineage>
        <taxon>Eukaryota</taxon>
        <taxon>Viridiplantae</taxon>
        <taxon>Streptophyta</taxon>
        <taxon>Embryophyta</taxon>
        <taxon>Tracheophyta</taxon>
        <taxon>Spermatophyta</taxon>
        <taxon>Magnoliopsida</taxon>
        <taxon>eudicotyledons</taxon>
        <taxon>Gunneridae</taxon>
        <taxon>Pentapetalae</taxon>
        <taxon>rosids</taxon>
        <taxon>fabids</taxon>
        <taxon>Malpighiales</taxon>
        <taxon>Euphorbiaceae</taxon>
        <taxon>Crotonoideae</taxon>
        <taxon>Micrandreae</taxon>
        <taxon>Hevea</taxon>
    </lineage>
</organism>
<evidence type="ECO:0000313" key="4">
    <source>
        <dbReference type="Proteomes" id="UP000467840"/>
    </source>
</evidence>
<keyword evidence="1" id="KW-0175">Coiled coil</keyword>
<protein>
    <recommendedName>
        <fullName evidence="5">Retrotransposon gag domain-containing protein</fullName>
    </recommendedName>
</protein>
<accession>A0A6A6KTB1</accession>
<feature type="region of interest" description="Disordered" evidence="2">
    <location>
        <begin position="1"/>
        <end position="44"/>
    </location>
</feature>
<sequence>MADQCTQEQAVGASMAEEQTGRGRRKGQTRPRDPSRARDEVSEVEARLDRIESHLVVGDDKFDDLNTRLVELGEGLDDTRTELQTALNILLRENRLLKEEMERIKDEFVLFKRVLAQGNGNNPTLSSPAARVDVPKPGVFKGARNAREIDNFLWALEQYFRALEVEEDSRKVDNAPLFLAESAMVWWRRKMMDMEKGTCCIKTWEEFKRNSKNNSTRRMPWMRQEPS</sequence>
<dbReference type="EMBL" id="JAAGAX010000015">
    <property type="protein sequence ID" value="KAF2291283.1"/>
    <property type="molecule type" value="Genomic_DNA"/>
</dbReference>
<dbReference type="AlphaFoldDB" id="A0A6A6KTB1"/>
<proteinExistence type="predicted"/>
<reference evidence="3 4" key="1">
    <citation type="journal article" date="2020" name="Mol. Plant">
        <title>The Chromosome-Based Rubber Tree Genome Provides New Insights into Spurge Genome Evolution and Rubber Biosynthesis.</title>
        <authorList>
            <person name="Liu J."/>
            <person name="Shi C."/>
            <person name="Shi C.C."/>
            <person name="Li W."/>
            <person name="Zhang Q.J."/>
            <person name="Zhang Y."/>
            <person name="Li K."/>
            <person name="Lu H.F."/>
            <person name="Shi C."/>
            <person name="Zhu S.T."/>
            <person name="Xiao Z.Y."/>
            <person name="Nan H."/>
            <person name="Yue Y."/>
            <person name="Zhu X.G."/>
            <person name="Wu Y."/>
            <person name="Hong X.N."/>
            <person name="Fan G.Y."/>
            <person name="Tong Y."/>
            <person name="Zhang D."/>
            <person name="Mao C.L."/>
            <person name="Liu Y.L."/>
            <person name="Hao S.J."/>
            <person name="Liu W.Q."/>
            <person name="Lv M.Q."/>
            <person name="Zhang H.B."/>
            <person name="Liu Y."/>
            <person name="Hu-Tang G.R."/>
            <person name="Wang J.P."/>
            <person name="Wang J.H."/>
            <person name="Sun Y.H."/>
            <person name="Ni S.B."/>
            <person name="Chen W.B."/>
            <person name="Zhang X.C."/>
            <person name="Jiao Y.N."/>
            <person name="Eichler E.E."/>
            <person name="Li G.H."/>
            <person name="Liu X."/>
            <person name="Gao L.Z."/>
        </authorList>
    </citation>
    <scope>NUCLEOTIDE SEQUENCE [LARGE SCALE GENOMIC DNA]</scope>
    <source>
        <strain evidence="4">cv. GT1</strain>
        <tissue evidence="3">Leaf</tissue>
    </source>
</reference>
<evidence type="ECO:0008006" key="5">
    <source>
        <dbReference type="Google" id="ProtNLM"/>
    </source>
</evidence>
<keyword evidence="4" id="KW-1185">Reference proteome</keyword>
<evidence type="ECO:0000256" key="1">
    <source>
        <dbReference type="SAM" id="Coils"/>
    </source>
</evidence>
<gene>
    <name evidence="3" type="ORF">GH714_022168</name>
</gene>
<feature type="coiled-coil region" evidence="1">
    <location>
        <begin position="80"/>
        <end position="107"/>
    </location>
</feature>